<reference evidence="1" key="1">
    <citation type="submission" date="2020-04" db="EMBL/GenBank/DDBJ databases">
        <authorList>
            <person name="Alioto T."/>
            <person name="Alioto T."/>
            <person name="Gomez Garrido J."/>
        </authorList>
    </citation>
    <scope>NUCLEOTIDE SEQUENCE</scope>
    <source>
        <strain evidence="1">A484AB</strain>
    </source>
</reference>
<keyword evidence="2" id="KW-1185">Reference proteome</keyword>
<protein>
    <submittedName>
        <fullName evidence="1">---NA</fullName>
    </submittedName>
</protein>
<sequence length="514" mass="58837">MRLVTLDRDFIKVWDVRTKDLLVEVENAIGAKFCRFSKCNSYILAGNSKPYFSIKCALFHSKTLDMLKAGDICGDTCLTYKDNYQMISPSFNDSFNASIRIEHIHFPTAETLLVANRCCSKPFEWKSRKCVIFSKSSQSASPLVVYDFINEEIIDVFHINCFPSHCKIIYISNLDETHFLICLNYCHIFLLSFETSAESPRVSFVNNADVKCCALSPDNLYFACCYNNSVLTVRSVDTGETLQTVVLKQPPAACWWSELYLWVVCKSVVVKYPYDSTQRKVLGNELEECTINFDVVLKFAKDALVIRYAWEISILRFCNEKLCPQQISDSESFLHSATTAIISSDGCAVLLYDEHNSDYQLWEIACKNRWELHSAGRFDGRRVRWLFLTGTKNSRSSVWLYLGEDDIDSAFHLSSVDFSNSVHRSTHKRTLSVVCLTRVIYGDSKYLIIVDDSDWIHFVKVADGKITTSLYLGELASLRWNVSSFYITSRSLLLLVGKTDINIFKIHNIENYSL</sequence>
<dbReference type="AlphaFoldDB" id="A0A6S7L5J3"/>
<name>A0A6S7L5J3_PARCT</name>
<dbReference type="OrthoDB" id="10508100at2759"/>
<accession>A0A6S7L5J3</accession>
<dbReference type="SUPFAM" id="SSF82171">
    <property type="entry name" value="DPP6 N-terminal domain-like"/>
    <property type="match status" value="1"/>
</dbReference>
<comment type="caution">
    <text evidence="1">The sequence shown here is derived from an EMBL/GenBank/DDBJ whole genome shotgun (WGS) entry which is preliminary data.</text>
</comment>
<proteinExistence type="predicted"/>
<dbReference type="EMBL" id="CACRXK020020330">
    <property type="protein sequence ID" value="CAB4034683.1"/>
    <property type="molecule type" value="Genomic_DNA"/>
</dbReference>
<evidence type="ECO:0000313" key="2">
    <source>
        <dbReference type="Proteomes" id="UP001152795"/>
    </source>
</evidence>
<dbReference type="Proteomes" id="UP001152795">
    <property type="component" value="Unassembled WGS sequence"/>
</dbReference>
<gene>
    <name evidence="1" type="ORF">PACLA_8A041410</name>
</gene>
<organism evidence="1 2">
    <name type="scientific">Paramuricea clavata</name>
    <name type="common">Red gorgonian</name>
    <name type="synonym">Violescent sea-whip</name>
    <dbReference type="NCBI Taxonomy" id="317549"/>
    <lineage>
        <taxon>Eukaryota</taxon>
        <taxon>Metazoa</taxon>
        <taxon>Cnidaria</taxon>
        <taxon>Anthozoa</taxon>
        <taxon>Octocorallia</taxon>
        <taxon>Malacalcyonacea</taxon>
        <taxon>Plexauridae</taxon>
        <taxon>Paramuricea</taxon>
    </lineage>
</organism>
<evidence type="ECO:0000313" key="1">
    <source>
        <dbReference type="EMBL" id="CAB4034683.1"/>
    </source>
</evidence>